<dbReference type="PANTHER" id="PTHR24216">
    <property type="entry name" value="PAXILLIN-RELATED"/>
    <property type="match status" value="1"/>
</dbReference>
<feature type="region of interest" description="Disordered" evidence="1">
    <location>
        <begin position="451"/>
        <end position="510"/>
    </location>
</feature>
<reference evidence="2 3" key="1">
    <citation type="submission" date="2018-04" db="EMBL/GenBank/DDBJ databases">
        <authorList>
            <person name="Huttner S."/>
            <person name="Dainat J."/>
        </authorList>
    </citation>
    <scope>NUCLEOTIDE SEQUENCE [LARGE SCALE GENOMIC DNA]</scope>
</reference>
<feature type="compositionally biased region" description="Acidic residues" evidence="1">
    <location>
        <begin position="626"/>
        <end position="639"/>
    </location>
</feature>
<protein>
    <submittedName>
        <fullName evidence="2">5e064fea-7bfd-4d8c-b240-2e0574ed050c</fullName>
    </submittedName>
</protein>
<feature type="compositionally biased region" description="Basic and acidic residues" evidence="1">
    <location>
        <begin position="256"/>
        <end position="275"/>
    </location>
</feature>
<sequence>MPRKTPELDRDFNIYVDPSCLSEPMEDDAHTPQLPTSAEEVLEQPAETALNVSGAPIAEDETEDAKQLIEDCACDGAGESPAADAQVEPAADPAGEEHTELEAPEGALVAEAQEDSSSPDIPTEGQPPAETGDAPSVAEAQDDAAATSPEPEAGPEAEAAVDLEQVEEKPAESSVPEPENQDGDVCLDGSETPESQQQQSLTAEGPAGDPGANDDTVQAPDVSQDIQLEKMADEESQQPVLEPADAPKPTSPSDANGREEDRAPGRSPVDRKTSLRTEALIQAAARAVVAKIAKRDSGQKGDQEDDEFENSMLNADSHDMHATRDDARSGYGGSRSPSRQESSETHIRHVPSRSISSDEGGSNSSHNEPEDDVFSDRSARSSVCSLDPNELDVKTPQAKDSLSRRDSYASSRQSPRTVSGFSTISGLSQYDKEQFVPVSRETRMPFRTPSEIRAIQMSSPTPSVFNGSSPRSSKRNGGGGSSGFPPVSHLSSPIASAQYSPKGRSTPPRFKSRKEAPLVLLHVTLLPLRWVWGDVVNSLDAVHGKVLDETGQPFEASEQLKTLRDSWRQLQDRVGDTVLERGVLLPHPQNDYEVLEERLLEALELPLRRRARILECGHYLGPSNEMADEEDESEDDDDASQSGRGKDEKRHWCNTCRNEIRYEHLGPGKVFRIKVYASNGLMKAGAWEACWKEMERVDVEVEPIVDSALQNELEKLGALLLEQEERRRQELDMDRTLELEQEQELQQQREPSPQHELRAGAANRQHSEPPAESDVRHSDTQTAPSSSRPPSSMQIAMHTSSLARADSPAPLHHPRPASRHTEPIDTSEARRRRDEERLREIYGGTPPPPPPPPAPAPAAAPAQLPAPPQPHPDPHLHHHPSSHLYSHALTSPPLLTDGSSPSSSMHHHTTHPAHPHHNLHNHYQQQQQQHHHDPHAGADPRQRAGPDDETPGFVELLMEAFKVLLRDPKNVAIIVLAVTGAEALVEAGDRGGEVEKGDAVVEGPVPAVGEVLRVPEVESVGAVDAASAEVSEMNMEEQVVVVEEPAPPVQQESVEVEVLDQDEQTAEAEDVEASVTREMLAFTPLTELFVRALALPTCSVDGGEDEGEDDSASDAPGEPEIYDDIPAVTDTTSQPPESPEEHELADLCGWDDDDTDNDEDEGLPLPATPSASAPTSATTTSAPVFVLGPLVTSRTTVRVFETVTETVRVSVVTQTETVSTVVTAVPQTVEETVFETETVRITVSVPVEEKKREGTEKKGKGKGSCGRFF</sequence>
<accession>A0A3S4BRH1</accession>
<name>A0A3S4BRH1_9PEZI</name>
<feature type="compositionally biased region" description="Polar residues" evidence="1">
    <location>
        <begin position="489"/>
        <end position="499"/>
    </location>
</feature>
<feature type="compositionally biased region" description="Acidic residues" evidence="1">
    <location>
        <begin position="153"/>
        <end position="165"/>
    </location>
</feature>
<gene>
    <name evidence="2" type="ORF">TT172_LOCUS9629</name>
</gene>
<organism evidence="2 3">
    <name type="scientific">Thermothielavioides terrestris</name>
    <dbReference type="NCBI Taxonomy" id="2587410"/>
    <lineage>
        <taxon>Eukaryota</taxon>
        <taxon>Fungi</taxon>
        <taxon>Dikarya</taxon>
        <taxon>Ascomycota</taxon>
        <taxon>Pezizomycotina</taxon>
        <taxon>Sordariomycetes</taxon>
        <taxon>Sordariomycetidae</taxon>
        <taxon>Sordariales</taxon>
        <taxon>Chaetomiaceae</taxon>
        <taxon>Thermothielavioides</taxon>
    </lineage>
</organism>
<proteinExistence type="predicted"/>
<feature type="compositionally biased region" description="Polar residues" evidence="1">
    <location>
        <begin position="456"/>
        <end position="465"/>
    </location>
</feature>
<evidence type="ECO:0000313" key="2">
    <source>
        <dbReference type="EMBL" id="SPQ27210.1"/>
    </source>
</evidence>
<feature type="compositionally biased region" description="Low complexity" evidence="1">
    <location>
        <begin position="1168"/>
        <end position="1178"/>
    </location>
</feature>
<dbReference type="Proteomes" id="UP000289323">
    <property type="component" value="Unassembled WGS sequence"/>
</dbReference>
<feature type="compositionally biased region" description="Basic and acidic residues" evidence="1">
    <location>
        <begin position="316"/>
        <end position="328"/>
    </location>
</feature>
<feature type="compositionally biased region" description="Low complexity" evidence="1">
    <location>
        <begin position="352"/>
        <end position="365"/>
    </location>
</feature>
<feature type="region of interest" description="Disordered" evidence="1">
    <location>
        <begin position="1099"/>
        <end position="1178"/>
    </location>
</feature>
<feature type="compositionally biased region" description="Basic and acidic residues" evidence="1">
    <location>
        <begin position="930"/>
        <end position="946"/>
    </location>
</feature>
<feature type="compositionally biased region" description="Basic and acidic residues" evidence="1">
    <location>
        <begin position="819"/>
        <end position="840"/>
    </location>
</feature>
<feature type="compositionally biased region" description="Pro residues" evidence="1">
    <location>
        <begin position="845"/>
        <end position="871"/>
    </location>
</feature>
<feature type="region of interest" description="Disordered" evidence="1">
    <location>
        <begin position="623"/>
        <end position="649"/>
    </location>
</feature>
<feature type="compositionally biased region" description="Basic residues" evidence="1">
    <location>
        <begin position="905"/>
        <end position="920"/>
    </location>
</feature>
<evidence type="ECO:0000256" key="1">
    <source>
        <dbReference type="SAM" id="MobiDB-lite"/>
    </source>
</evidence>
<evidence type="ECO:0000313" key="3">
    <source>
        <dbReference type="Proteomes" id="UP000289323"/>
    </source>
</evidence>
<feature type="compositionally biased region" description="Basic and acidic residues" evidence="1">
    <location>
        <begin position="765"/>
        <end position="779"/>
    </location>
</feature>
<feature type="compositionally biased region" description="Acidic residues" evidence="1">
    <location>
        <begin position="1149"/>
        <end position="1162"/>
    </location>
</feature>
<feature type="compositionally biased region" description="Acidic residues" evidence="1">
    <location>
        <begin position="1102"/>
        <end position="1112"/>
    </location>
</feature>
<feature type="region of interest" description="Disordered" evidence="1">
    <location>
        <begin position="49"/>
        <end position="278"/>
    </location>
</feature>
<feature type="region of interest" description="Disordered" evidence="1">
    <location>
        <begin position="740"/>
        <end position="950"/>
    </location>
</feature>
<feature type="compositionally biased region" description="Polar residues" evidence="1">
    <location>
        <begin position="408"/>
        <end position="425"/>
    </location>
</feature>
<dbReference type="EMBL" id="OUUZ01000019">
    <property type="protein sequence ID" value="SPQ27210.1"/>
    <property type="molecule type" value="Genomic_DNA"/>
</dbReference>
<feature type="compositionally biased region" description="Polar residues" evidence="1">
    <location>
        <begin position="192"/>
        <end position="202"/>
    </location>
</feature>
<feature type="compositionally biased region" description="Basic and acidic residues" evidence="1">
    <location>
        <begin position="293"/>
        <end position="302"/>
    </location>
</feature>
<feature type="region of interest" description="Disordered" evidence="1">
    <location>
        <begin position="290"/>
        <end position="425"/>
    </location>
</feature>
<dbReference type="AlphaFoldDB" id="A0A3S4BRH1"/>
<feature type="compositionally biased region" description="Polar residues" evidence="1">
    <location>
        <begin position="780"/>
        <end position="802"/>
    </location>
</feature>